<reference evidence="20" key="1">
    <citation type="submission" date="2020-11" db="EMBL/GenBank/DDBJ databases">
        <authorList>
            <person name="Tran Van P."/>
        </authorList>
    </citation>
    <scope>NUCLEOTIDE SEQUENCE</scope>
</reference>
<evidence type="ECO:0000256" key="18">
    <source>
        <dbReference type="SAM" id="MobiDB-lite"/>
    </source>
</evidence>
<proteinExistence type="predicted"/>
<evidence type="ECO:0000256" key="17">
    <source>
        <dbReference type="SAM" id="Coils"/>
    </source>
</evidence>
<evidence type="ECO:0000256" key="13">
    <source>
        <dbReference type="ARBA" id="ARBA00058656"/>
    </source>
</evidence>
<keyword evidence="7" id="KW-0677">Repeat</keyword>
<dbReference type="OrthoDB" id="5954088at2759"/>
<evidence type="ECO:0000256" key="3">
    <source>
        <dbReference type="ARBA" id="ARBA00022490"/>
    </source>
</evidence>
<dbReference type="InterPro" id="IPR017441">
    <property type="entry name" value="Protein_kinase_ATP_BS"/>
</dbReference>
<feature type="compositionally biased region" description="Low complexity" evidence="18">
    <location>
        <begin position="975"/>
        <end position="996"/>
    </location>
</feature>
<dbReference type="PROSITE" id="PS00108">
    <property type="entry name" value="PROTEIN_KINASE_ST"/>
    <property type="match status" value="1"/>
</dbReference>
<dbReference type="SMART" id="SM00369">
    <property type="entry name" value="LRR_TYP"/>
    <property type="match status" value="3"/>
</dbReference>
<keyword evidence="6" id="KW-0808">Transferase</keyword>
<keyword evidence="10" id="KW-0970">Cilium biogenesis/degradation</keyword>
<feature type="binding site" evidence="16">
    <location>
        <position position="124"/>
    </location>
    <ligand>
        <name>ATP</name>
        <dbReference type="ChEBI" id="CHEBI:30616"/>
    </ligand>
</feature>
<feature type="region of interest" description="Disordered" evidence="18">
    <location>
        <begin position="1197"/>
        <end position="1223"/>
    </location>
</feature>
<keyword evidence="9" id="KW-0418">Kinase</keyword>
<dbReference type="EMBL" id="CAJPEX010000532">
    <property type="protein sequence ID" value="CAG0916178.1"/>
    <property type="molecule type" value="Genomic_DNA"/>
</dbReference>
<accession>A0A7R9BK84</accession>
<evidence type="ECO:0000256" key="10">
    <source>
        <dbReference type="ARBA" id="ARBA00022794"/>
    </source>
</evidence>
<feature type="compositionally biased region" description="Polar residues" evidence="18">
    <location>
        <begin position="1141"/>
        <end position="1173"/>
    </location>
</feature>
<dbReference type="Pfam" id="PF14580">
    <property type="entry name" value="LRR_9"/>
    <property type="match status" value="1"/>
</dbReference>
<dbReference type="Gene3D" id="1.10.510.10">
    <property type="entry name" value="Transferase(Phosphotransferase) domain 1"/>
    <property type="match status" value="2"/>
</dbReference>
<evidence type="ECO:0000256" key="9">
    <source>
        <dbReference type="ARBA" id="ARBA00022777"/>
    </source>
</evidence>
<evidence type="ECO:0000313" key="21">
    <source>
        <dbReference type="Proteomes" id="UP000678499"/>
    </source>
</evidence>
<evidence type="ECO:0000256" key="4">
    <source>
        <dbReference type="ARBA" id="ARBA00022527"/>
    </source>
</evidence>
<evidence type="ECO:0000256" key="2">
    <source>
        <dbReference type="ARBA" id="ARBA00012513"/>
    </source>
</evidence>
<dbReference type="SUPFAM" id="SSF56112">
    <property type="entry name" value="Protein kinase-like (PK-like)"/>
    <property type="match status" value="1"/>
</dbReference>
<dbReference type="SMART" id="SM00220">
    <property type="entry name" value="S_TKc"/>
    <property type="match status" value="1"/>
</dbReference>
<keyword evidence="17" id="KW-0175">Coiled coil</keyword>
<feature type="region of interest" description="Disordered" evidence="18">
    <location>
        <begin position="920"/>
        <end position="959"/>
    </location>
</feature>
<sequence>MSMFSEETRTLGKMSEKAEAAPYNSFDNFPGSCSTALNTNVTNGYSERGFLSSRVSGEDASKKDGIDLISDQAIEDPDKWELEQLYEESPELRFFENPVEVGRGAFSTVFVANPIGQAKKVVLKKLKRTSHIDTAANELQYLLRLGGKHHVPELLCQVRNFDSVIFVMPFLRSTDFNVSFFCIDTLFCFVYSSIVQCSQTWISNPKMDEVKDYFRNLFEALNHVHSFGIMHRDVKPGNFLFNRESRRCLLIDFGLAQYEHGKAPIEEDEDDEFTDEELCSKPRMSTPLRELVMPQSQDSDTESIDSCLNLSLRERLIRRDSANSQRIKECLELMDKQTKARKKRISKENPKDSDLFPSFEAFSSKNAHIFERFLPRQGGERGLRSYLNRFAYSRNKADAYANRPGANKDAYLFLEGENCPCLGEGWICEICREQAQLRAPRGGTPGFRAPEVLLKSLRQTTAIDIWSAGVMLLAVLSKRYPFFTACDDAESLVEIAGVFGTEAVAELGDKCGKVVTFDVSSGVGPPLDLRALTLVLRPASDVYVEQSSQCKFCRVAVSASGKSGCLCVIDWKRRHLRKMSPTKKRSSKAPLHPVRSSKDVFPDSVYDLLAKLLAVDPKERLTARMSGEIDDEPLECLDLSGKELKKVPPAACDHYNVTTLSLNHNELQRLENVDTYGNLLKLTATHNSISRMYALSRMYSLRHLDLSFNSITAIEGLRELVHLEWLSLSGNNIKTVEHLNTNTALKYLDLSSNCISSVTDLKNLRNLRTLYLHDNHISDLKFCDRFLPKETLIILTLQNNRIADLCQAYYLKNFVGLKKLSFYPNPCLQSAGEKTSFDYRPFLINWCMQLHSLDGIPVGEHELLKAEWLYSQGKGRHFPPSTNKHKELVEYLIGCCPMANEEDHGDPDGHLERVLMKAREHQTKGNDLGKTRPLSAENDVDDPNGRRRRKREQVFHSSSRSVSAVVAPIVAAKKISRPTSHSRSSSISITPCSSPRVAKENGVKVASKSSTIPSSSTKSNKSHYDVSLSPAIYTDPSTARRNRGLWHVDLMAQSCHVDAIRDFMADDDEDETRDGFVSPPDLSISRISGPDFLLSKDDVMTRSWDPSLKISAKSPKPSGVPRPVSAAVKSGIPSVSRKPASKQNVSKIYSPVSVKTTTPSNSSARKTTSLSSQAEKKKVLQQRSMTEDTLLALTRTRSDSVCSNASAKSNRTVTLTSSRDDDEDAKKSAALSIQKIWRGYRTRNLDSAVKEKLWSLRSSRTEDHVMAMSKELREATDALKNERQMRLLMTKAIKELHKLVVGNSDASDEGGCSRESVKGCCRCADLSTQVEELQESMREMSEQLKKLTEKHQEGNVVNKEKLNEKVGDDEEEETSENRVGELLVRGESFCHVSDDALLRTVPSTLEMESRKEAQRRRPTSLPVVRVYERIPPQEAEGIEEFANQLAISLCTEVQNTVKNS</sequence>
<dbReference type="InterPro" id="IPR003591">
    <property type="entry name" value="Leu-rich_rpt_typical-subtyp"/>
</dbReference>
<evidence type="ECO:0000256" key="1">
    <source>
        <dbReference type="ARBA" id="ARBA00004300"/>
    </source>
</evidence>
<dbReference type="GO" id="GO:0005524">
    <property type="term" value="F:ATP binding"/>
    <property type="evidence" value="ECO:0007669"/>
    <property type="project" value="UniProtKB-UniRule"/>
</dbReference>
<dbReference type="GO" id="GO:0044773">
    <property type="term" value="P:mitotic DNA damage checkpoint signaling"/>
    <property type="evidence" value="ECO:0007669"/>
    <property type="project" value="TreeGrafter"/>
</dbReference>
<dbReference type="InterPro" id="IPR011009">
    <property type="entry name" value="Kinase-like_dom_sf"/>
</dbReference>
<dbReference type="PANTHER" id="PTHR44167">
    <property type="entry name" value="OVARIAN-SPECIFIC SERINE/THREONINE-PROTEIN KINASE LOK-RELATED"/>
    <property type="match status" value="1"/>
</dbReference>
<dbReference type="PROSITE" id="PS00107">
    <property type="entry name" value="PROTEIN_KINASE_ATP"/>
    <property type="match status" value="1"/>
</dbReference>
<protein>
    <recommendedName>
        <fullName evidence="14">Centrosomal protein of 97 kDa</fullName>
        <ecNumber evidence="2">2.7.11.1</ecNumber>
    </recommendedName>
    <alternativeName>
        <fullName evidence="15">Leucine-rich repeat and IQ domain-containing protein 2</fullName>
    </alternativeName>
</protein>
<dbReference type="PROSITE" id="PS50096">
    <property type="entry name" value="IQ"/>
    <property type="match status" value="1"/>
</dbReference>
<dbReference type="InterPro" id="IPR008271">
    <property type="entry name" value="Ser/Thr_kinase_AS"/>
</dbReference>
<dbReference type="PROSITE" id="PS51450">
    <property type="entry name" value="LRR"/>
    <property type="match status" value="4"/>
</dbReference>
<evidence type="ECO:0000256" key="15">
    <source>
        <dbReference type="ARBA" id="ARBA00076677"/>
    </source>
</evidence>
<dbReference type="PANTHER" id="PTHR44167:SF23">
    <property type="entry name" value="CDC7 KINASE, ISOFORM A-RELATED"/>
    <property type="match status" value="1"/>
</dbReference>
<evidence type="ECO:0000256" key="5">
    <source>
        <dbReference type="ARBA" id="ARBA00022614"/>
    </source>
</evidence>
<evidence type="ECO:0000259" key="19">
    <source>
        <dbReference type="PROSITE" id="PS50011"/>
    </source>
</evidence>
<evidence type="ECO:0000256" key="14">
    <source>
        <dbReference type="ARBA" id="ARBA00068862"/>
    </source>
</evidence>
<evidence type="ECO:0000256" key="8">
    <source>
        <dbReference type="ARBA" id="ARBA00022741"/>
    </source>
</evidence>
<dbReference type="InterPro" id="IPR000719">
    <property type="entry name" value="Prot_kinase_dom"/>
</dbReference>
<keyword evidence="5" id="KW-0433">Leucine-rich repeat</keyword>
<dbReference type="InterPro" id="IPR032675">
    <property type="entry name" value="LRR_dom_sf"/>
</dbReference>
<name>A0A7R9BK84_9CRUS</name>
<dbReference type="GO" id="GO:0004674">
    <property type="term" value="F:protein serine/threonine kinase activity"/>
    <property type="evidence" value="ECO:0007669"/>
    <property type="project" value="UniProtKB-KW"/>
</dbReference>
<feature type="coiled-coil region" evidence="17">
    <location>
        <begin position="1323"/>
        <end position="1350"/>
    </location>
</feature>
<feature type="compositionally biased region" description="Basic and acidic residues" evidence="18">
    <location>
        <begin position="920"/>
        <end position="930"/>
    </location>
</feature>
<dbReference type="EMBL" id="OA882569">
    <property type="protein sequence ID" value="CAD7276026.1"/>
    <property type="molecule type" value="Genomic_DNA"/>
</dbReference>
<organism evidence="20">
    <name type="scientific">Notodromas monacha</name>
    <dbReference type="NCBI Taxonomy" id="399045"/>
    <lineage>
        <taxon>Eukaryota</taxon>
        <taxon>Metazoa</taxon>
        <taxon>Ecdysozoa</taxon>
        <taxon>Arthropoda</taxon>
        <taxon>Crustacea</taxon>
        <taxon>Oligostraca</taxon>
        <taxon>Ostracoda</taxon>
        <taxon>Podocopa</taxon>
        <taxon>Podocopida</taxon>
        <taxon>Cypridocopina</taxon>
        <taxon>Cypridoidea</taxon>
        <taxon>Cyprididae</taxon>
        <taxon>Notodromas</taxon>
    </lineage>
</organism>
<comment type="function">
    <text evidence="13">Acts as a key negative regulator of ciliogenesis in collaboration with CCP110 by capping the mother centriole thereby preventing cilia formation. Required for recruitment of CCP110 to the centrosome.</text>
</comment>
<evidence type="ECO:0000256" key="11">
    <source>
        <dbReference type="ARBA" id="ARBA00022840"/>
    </source>
</evidence>
<keyword evidence="8 16" id="KW-0547">Nucleotide-binding</keyword>
<feature type="domain" description="Protein kinase" evidence="19">
    <location>
        <begin position="95"/>
        <end position="634"/>
    </location>
</feature>
<dbReference type="EC" id="2.7.11.1" evidence="2"/>
<evidence type="ECO:0000256" key="7">
    <source>
        <dbReference type="ARBA" id="ARBA00022737"/>
    </source>
</evidence>
<feature type="compositionally biased region" description="Low complexity" evidence="18">
    <location>
        <begin position="1007"/>
        <end position="1019"/>
    </location>
</feature>
<dbReference type="GO" id="GO:0005813">
    <property type="term" value="C:centrosome"/>
    <property type="evidence" value="ECO:0007669"/>
    <property type="project" value="UniProtKB-SubCell"/>
</dbReference>
<feature type="region of interest" description="Disordered" evidence="18">
    <location>
        <begin position="1108"/>
        <end position="1184"/>
    </location>
</feature>
<keyword evidence="21" id="KW-1185">Reference proteome</keyword>
<dbReference type="FunFam" id="3.80.10.10:FF:000165">
    <property type="entry name" value="Centrosomal protein of 97 kDa"/>
    <property type="match status" value="1"/>
</dbReference>
<dbReference type="Gene3D" id="3.30.200.20">
    <property type="entry name" value="Phosphorylase Kinase, domain 1"/>
    <property type="match status" value="1"/>
</dbReference>
<dbReference type="CDD" id="cd23767">
    <property type="entry name" value="IQCD"/>
    <property type="match status" value="1"/>
</dbReference>
<dbReference type="SUPFAM" id="SSF52058">
    <property type="entry name" value="L domain-like"/>
    <property type="match status" value="1"/>
</dbReference>
<dbReference type="GO" id="GO:0005634">
    <property type="term" value="C:nucleus"/>
    <property type="evidence" value="ECO:0007669"/>
    <property type="project" value="TreeGrafter"/>
</dbReference>
<evidence type="ECO:0000256" key="16">
    <source>
        <dbReference type="PROSITE-ProRule" id="PRU10141"/>
    </source>
</evidence>
<keyword evidence="3" id="KW-0963">Cytoplasm</keyword>
<comment type="subcellular location">
    <subcellularLocation>
        <location evidence="1">Cytoplasm</location>
        <location evidence="1">Cytoskeleton</location>
        <location evidence="1">Microtubule organizing center</location>
        <location evidence="1">Centrosome</location>
    </subcellularLocation>
</comment>
<dbReference type="Pfam" id="PF00069">
    <property type="entry name" value="Pkinase"/>
    <property type="match status" value="2"/>
</dbReference>
<evidence type="ECO:0000313" key="20">
    <source>
        <dbReference type="EMBL" id="CAD7276026.1"/>
    </source>
</evidence>
<keyword evidence="12" id="KW-0206">Cytoskeleton</keyword>
<feature type="compositionally biased region" description="Polar residues" evidence="18">
    <location>
        <begin position="1199"/>
        <end position="1217"/>
    </location>
</feature>
<dbReference type="PROSITE" id="PS50011">
    <property type="entry name" value="PROTEIN_KINASE_DOM"/>
    <property type="match status" value="1"/>
</dbReference>
<evidence type="ECO:0000256" key="12">
    <source>
        <dbReference type="ARBA" id="ARBA00023212"/>
    </source>
</evidence>
<feature type="region of interest" description="Disordered" evidence="18">
    <location>
        <begin position="975"/>
        <end position="1024"/>
    </location>
</feature>
<dbReference type="SMART" id="SM00365">
    <property type="entry name" value="LRR_SD22"/>
    <property type="match status" value="5"/>
</dbReference>
<keyword evidence="11 16" id="KW-0067">ATP-binding</keyword>
<keyword evidence="4" id="KW-0723">Serine/threonine-protein kinase</keyword>
<dbReference type="Gene3D" id="3.80.10.10">
    <property type="entry name" value="Ribonuclease Inhibitor"/>
    <property type="match status" value="2"/>
</dbReference>
<dbReference type="InterPro" id="IPR001611">
    <property type="entry name" value="Leu-rich_rpt"/>
</dbReference>
<evidence type="ECO:0000256" key="6">
    <source>
        <dbReference type="ARBA" id="ARBA00022679"/>
    </source>
</evidence>
<dbReference type="Proteomes" id="UP000678499">
    <property type="component" value="Unassembled WGS sequence"/>
</dbReference>
<dbReference type="GO" id="GO:0030030">
    <property type="term" value="P:cell projection organization"/>
    <property type="evidence" value="ECO:0007669"/>
    <property type="project" value="UniProtKB-KW"/>
</dbReference>
<gene>
    <name evidence="20" type="ORF">NMOB1V02_LOCUS3804</name>
</gene>